<evidence type="ECO:0000313" key="4">
    <source>
        <dbReference type="Proteomes" id="UP000233440"/>
    </source>
</evidence>
<evidence type="ECO:0000259" key="2">
    <source>
        <dbReference type="Pfam" id="PF00535"/>
    </source>
</evidence>
<dbReference type="Proteomes" id="UP000233440">
    <property type="component" value="Unassembled WGS sequence"/>
</dbReference>
<comment type="similarity">
    <text evidence="1">Belongs to the glycosyltransferase 2 family.</text>
</comment>
<comment type="caution">
    <text evidence="3">The sequence shown here is derived from an EMBL/GenBank/DDBJ whole genome shotgun (WGS) entry which is preliminary data.</text>
</comment>
<dbReference type="PANTHER" id="PTHR22916">
    <property type="entry name" value="GLYCOSYLTRANSFERASE"/>
    <property type="match status" value="1"/>
</dbReference>
<dbReference type="EMBL" id="PIQO01000032">
    <property type="protein sequence ID" value="PKR82660.1"/>
    <property type="molecule type" value="Genomic_DNA"/>
</dbReference>
<name>A0A2N3LDB9_9BACI</name>
<feature type="domain" description="Glycosyltransferase 2-like" evidence="2">
    <location>
        <begin position="8"/>
        <end position="121"/>
    </location>
</feature>
<accession>A0A2N3LDB9</accession>
<dbReference type="Gene3D" id="3.90.550.10">
    <property type="entry name" value="Spore Coat Polysaccharide Biosynthesis Protein SpsA, Chain A"/>
    <property type="match status" value="1"/>
</dbReference>
<dbReference type="GO" id="GO:0016758">
    <property type="term" value="F:hexosyltransferase activity"/>
    <property type="evidence" value="ECO:0007669"/>
    <property type="project" value="UniProtKB-ARBA"/>
</dbReference>
<dbReference type="RefSeq" id="WP_101356581.1">
    <property type="nucleotide sequence ID" value="NZ_PIQO01000032.1"/>
</dbReference>
<dbReference type="InterPro" id="IPR029044">
    <property type="entry name" value="Nucleotide-diphossugar_trans"/>
</dbReference>
<keyword evidence="3" id="KW-0808">Transferase</keyword>
<dbReference type="PANTHER" id="PTHR22916:SF3">
    <property type="entry name" value="UDP-GLCNAC:BETAGAL BETA-1,3-N-ACETYLGLUCOSAMINYLTRANSFERASE-LIKE PROTEIN 1"/>
    <property type="match status" value="1"/>
</dbReference>
<organism evidence="3 4">
    <name type="scientific">Heyndrickxia camelliae</name>
    <dbReference type="NCBI Taxonomy" id="1707093"/>
    <lineage>
        <taxon>Bacteria</taxon>
        <taxon>Bacillati</taxon>
        <taxon>Bacillota</taxon>
        <taxon>Bacilli</taxon>
        <taxon>Bacillales</taxon>
        <taxon>Bacillaceae</taxon>
        <taxon>Heyndrickxia</taxon>
    </lineage>
</organism>
<evidence type="ECO:0000256" key="1">
    <source>
        <dbReference type="ARBA" id="ARBA00006739"/>
    </source>
</evidence>
<dbReference type="CDD" id="cd00761">
    <property type="entry name" value="Glyco_tranf_GTA_type"/>
    <property type="match status" value="1"/>
</dbReference>
<dbReference type="OrthoDB" id="396512at2"/>
<dbReference type="InterPro" id="IPR001173">
    <property type="entry name" value="Glyco_trans_2-like"/>
</dbReference>
<dbReference type="Pfam" id="PF00535">
    <property type="entry name" value="Glycos_transf_2"/>
    <property type="match status" value="1"/>
</dbReference>
<dbReference type="AlphaFoldDB" id="A0A2N3LDB9"/>
<evidence type="ECO:0000313" key="3">
    <source>
        <dbReference type="EMBL" id="PKR82660.1"/>
    </source>
</evidence>
<sequence length="618" mass="73225">MNNKYKLSVVVLVYNTECYLRECLDSLVNQTLKDIEIIIVNDSSPDNSHLIIEEYDSLYENIKVINQKNSGGAIAGNNGLRQSSGEYVTIMDSDDIVPLNAYEKLYNEAKSTDAEIVIGKPNILLNGVQREIIYKRERDVWKENRIVSDLLEFPEIFYDGFYWNKIYKRELLFKHDCFMPPGMLYADRPMVHKAFLYAKKISIITDVVYLWRKRDEDTKAKSITQLKFDLNNLKDRITSLNYQIDYFKKYGNMTLTNEFLKTNIDRLFFPINGIIGDKVFRSVYFKELKRIFSQISNIYDNDLGITKNIYIYMILNNLKSELINYLTNEPKGKIIGENGNFYWTLPYFRDKTVKIPDHLFRINTLFEAIIKIGSISCENNHLKIKDLNIPAAFTIHSVKLEMQSRFNIDDRMIFNLNMKSFNCFSYELELSHFDSTNIYDMYLIFNYDNNKEAKFRITKNMCKYAGNGKIAQNQKYRLYFTDKNSLSFQILNFDIISIECDTKKISIQTSDHTNKDLYFYFKDRKYKEKIYMKKDKDTGAYELQWSHFIERYRYYDLYFNCFNNEFRVSTNVINNFNDITLVKDKTLIELYGTKNHNLSLKTSTQFVQFLSKVKKIAK</sequence>
<protein>
    <submittedName>
        <fullName evidence="3">Glycosyltransferase</fullName>
    </submittedName>
</protein>
<proteinExistence type="inferred from homology"/>
<dbReference type="SUPFAM" id="SSF53448">
    <property type="entry name" value="Nucleotide-diphospho-sugar transferases"/>
    <property type="match status" value="1"/>
</dbReference>
<gene>
    <name evidence="3" type="ORF">CWO92_23255</name>
</gene>
<reference evidence="3 4" key="1">
    <citation type="submission" date="2017-11" db="EMBL/GenBank/DDBJ databases">
        <title>Bacillus camelliae sp. nov., isolated from pu'er tea.</title>
        <authorList>
            <person name="Niu L."/>
        </authorList>
    </citation>
    <scope>NUCLEOTIDE SEQUENCE [LARGE SCALE GENOMIC DNA]</scope>
    <source>
        <strain evidence="3 4">7578-1</strain>
    </source>
</reference>
<keyword evidence="4" id="KW-1185">Reference proteome</keyword>